<dbReference type="PROSITE" id="PS51257">
    <property type="entry name" value="PROKAR_LIPOPROTEIN"/>
    <property type="match status" value="1"/>
</dbReference>
<dbReference type="EMBL" id="CP011568">
    <property type="protein sequence ID" value="AKJ69464.1"/>
    <property type="molecule type" value="Genomic_DNA"/>
</dbReference>
<evidence type="ECO:0008006" key="4">
    <source>
        <dbReference type="Google" id="ProtNLM"/>
    </source>
</evidence>
<evidence type="ECO:0000313" key="2">
    <source>
        <dbReference type="EMBL" id="AKJ69464.1"/>
    </source>
</evidence>
<dbReference type="PATRIC" id="fig|445709.3.peg.3352"/>
<feature type="signal peptide" evidence="1">
    <location>
        <begin position="1"/>
        <end position="20"/>
    </location>
</feature>
<accession>A0A0G3ETY3</accession>
<gene>
    <name evidence="2" type="ORF">ABW99_15840</name>
</gene>
<dbReference type="Proteomes" id="UP000036700">
    <property type="component" value="Chromosome"/>
</dbReference>
<sequence length="131" mass="14322">MRVWLIPIIFALALSGCASTESVKASREEGVHRVYAAPYKVVYDATLAAAKAKKLDLLESDPAAGRIVVSHGISWWSWGERIAIWLRPLSDSSTDVAIVSKPILAPLNYPPDWTSQLFEQIAAELQSSASK</sequence>
<dbReference type="AlphaFoldDB" id="A0A0G3ETY3"/>
<keyword evidence="3" id="KW-1185">Reference proteome</keyword>
<feature type="chain" id="PRO_5002553705" description="Lipoprotein" evidence="1">
    <location>
        <begin position="21"/>
        <end position="131"/>
    </location>
</feature>
<dbReference type="STRING" id="445709.ABW99_15840"/>
<keyword evidence="1" id="KW-0732">Signal</keyword>
<reference evidence="3" key="1">
    <citation type="submission" date="2015-06" db="EMBL/GenBank/DDBJ databases">
        <authorList>
            <person name="Lim Y.L."/>
            <person name="Ee R."/>
            <person name="Yong D."/>
            <person name="How K.Y."/>
            <person name="Yin W.F."/>
            <person name="Chan K.G."/>
        </authorList>
    </citation>
    <scope>NUCLEOTIDE SEQUENCE [LARGE SCALE GENOMIC DNA]</scope>
    <source>
        <strain evidence="3">DSM 25325</strain>
    </source>
</reference>
<evidence type="ECO:0000256" key="1">
    <source>
        <dbReference type="SAM" id="SignalP"/>
    </source>
</evidence>
<name>A0A0G3ETY3_9BURK</name>
<dbReference type="KEGG" id="ptx:ABW99_15840"/>
<dbReference type="OrthoDB" id="9901068at2"/>
<proteinExistence type="predicted"/>
<organism evidence="2 3">
    <name type="scientific">Pandoraea thiooxydans</name>
    <dbReference type="NCBI Taxonomy" id="445709"/>
    <lineage>
        <taxon>Bacteria</taxon>
        <taxon>Pseudomonadati</taxon>
        <taxon>Pseudomonadota</taxon>
        <taxon>Betaproteobacteria</taxon>
        <taxon>Burkholderiales</taxon>
        <taxon>Burkholderiaceae</taxon>
        <taxon>Pandoraea</taxon>
    </lineage>
</organism>
<evidence type="ECO:0000313" key="3">
    <source>
        <dbReference type="Proteomes" id="UP000036700"/>
    </source>
</evidence>
<protein>
    <recommendedName>
        <fullName evidence="4">Lipoprotein</fullName>
    </recommendedName>
</protein>
<dbReference type="RefSeq" id="WP_047215379.1">
    <property type="nucleotide sequence ID" value="NZ_CP011568.3"/>
</dbReference>